<reference evidence="3" key="2">
    <citation type="submission" date="2019-11" db="UniProtKB">
        <authorList>
            <consortium name="WormBaseParasite"/>
        </authorList>
    </citation>
    <scope>IDENTIFICATION</scope>
    <source>
        <strain evidence="3">Puerto Rican</strain>
    </source>
</reference>
<accession>A0A5K4F927</accession>
<dbReference type="InParanoid" id="A0A5K4F927"/>
<organism evidence="2 3">
    <name type="scientific">Schistosoma mansoni</name>
    <name type="common">Blood fluke</name>
    <dbReference type="NCBI Taxonomy" id="6183"/>
    <lineage>
        <taxon>Eukaryota</taxon>
        <taxon>Metazoa</taxon>
        <taxon>Spiralia</taxon>
        <taxon>Lophotrochozoa</taxon>
        <taxon>Platyhelminthes</taxon>
        <taxon>Trematoda</taxon>
        <taxon>Digenea</taxon>
        <taxon>Strigeidida</taxon>
        <taxon>Schistosomatoidea</taxon>
        <taxon>Schistosomatidae</taxon>
        <taxon>Schistosoma</taxon>
    </lineage>
</organism>
<keyword evidence="2" id="KW-1185">Reference proteome</keyword>
<evidence type="ECO:0000313" key="2">
    <source>
        <dbReference type="Proteomes" id="UP000008854"/>
    </source>
</evidence>
<proteinExistence type="predicted"/>
<dbReference type="Proteomes" id="UP000008854">
    <property type="component" value="Unassembled WGS sequence"/>
</dbReference>
<name>A0A5K4F927_SCHMA</name>
<evidence type="ECO:0000256" key="1">
    <source>
        <dbReference type="SAM" id="MobiDB-lite"/>
    </source>
</evidence>
<evidence type="ECO:0000313" key="3">
    <source>
        <dbReference type="WBParaSite" id="Smp_329960.1"/>
    </source>
</evidence>
<dbReference type="AlphaFoldDB" id="A0A5K4F927"/>
<protein>
    <submittedName>
        <fullName evidence="3">Ovule protein</fullName>
    </submittedName>
</protein>
<feature type="compositionally biased region" description="Low complexity" evidence="1">
    <location>
        <begin position="1"/>
        <end position="20"/>
    </location>
</feature>
<sequence length="59" mass="6765">MNMSSTHSSISSSSLSSYLSNENHQCRQHPDHLRNLDDNQLTYIHCGDHVLYFSNLSNQ</sequence>
<feature type="region of interest" description="Disordered" evidence="1">
    <location>
        <begin position="1"/>
        <end position="33"/>
    </location>
</feature>
<dbReference type="WBParaSite" id="Smp_329960.1">
    <property type="protein sequence ID" value="Smp_329960.1"/>
    <property type="gene ID" value="Smp_329960"/>
</dbReference>
<reference evidence="2" key="1">
    <citation type="journal article" date="2012" name="PLoS Negl. Trop. Dis.">
        <title>A systematically improved high quality genome and transcriptome of the human blood fluke Schistosoma mansoni.</title>
        <authorList>
            <person name="Protasio A.V."/>
            <person name="Tsai I.J."/>
            <person name="Babbage A."/>
            <person name="Nichol S."/>
            <person name="Hunt M."/>
            <person name="Aslett M.A."/>
            <person name="De Silva N."/>
            <person name="Velarde G.S."/>
            <person name="Anderson T.J."/>
            <person name="Clark R.C."/>
            <person name="Davidson C."/>
            <person name="Dillon G.P."/>
            <person name="Holroyd N.E."/>
            <person name="LoVerde P.T."/>
            <person name="Lloyd C."/>
            <person name="McQuillan J."/>
            <person name="Oliveira G."/>
            <person name="Otto T.D."/>
            <person name="Parker-Manuel S.J."/>
            <person name="Quail M.A."/>
            <person name="Wilson R.A."/>
            <person name="Zerlotini A."/>
            <person name="Dunne D.W."/>
            <person name="Berriman M."/>
        </authorList>
    </citation>
    <scope>NUCLEOTIDE SEQUENCE [LARGE SCALE GENOMIC DNA]</scope>
    <source>
        <strain evidence="2">Puerto Rican</strain>
    </source>
</reference>
<feature type="compositionally biased region" description="Basic and acidic residues" evidence="1">
    <location>
        <begin position="24"/>
        <end position="33"/>
    </location>
</feature>